<evidence type="ECO:0000313" key="3">
    <source>
        <dbReference type="Proteomes" id="UP000245202"/>
    </source>
</evidence>
<comment type="caution">
    <text evidence="2">The sequence shown here is derived from an EMBL/GenBank/DDBJ whole genome shotgun (WGS) entry which is preliminary data.</text>
</comment>
<evidence type="ECO:0000256" key="1">
    <source>
        <dbReference type="SAM" id="MobiDB-lite"/>
    </source>
</evidence>
<accession>A0A2R5ERA1</accession>
<dbReference type="EMBL" id="BDQX01000029">
    <property type="protein sequence ID" value="GBG05921.1"/>
    <property type="molecule type" value="Genomic_DNA"/>
</dbReference>
<protein>
    <submittedName>
        <fullName evidence="2">Uncharacterized protein</fullName>
    </submittedName>
</protein>
<dbReference type="AlphaFoldDB" id="A0A2R5ERA1"/>
<reference evidence="2 3" key="1">
    <citation type="submission" date="2017-08" db="EMBL/GenBank/DDBJ databases">
        <title>Substantial Increase in Enzyme Production by Combined Drug-Resistance Mutations in Paenibacillus agaridevorans.</title>
        <authorList>
            <person name="Tanaka Y."/>
            <person name="Funane K."/>
            <person name="Hosaka T."/>
            <person name="Shiwa Y."/>
            <person name="Fujita N."/>
            <person name="Miyazaki T."/>
            <person name="Yoshikawa H."/>
            <person name="Murakami K."/>
            <person name="Kasahara K."/>
            <person name="Inaoka T."/>
            <person name="Hiraga Y."/>
            <person name="Ochi K."/>
        </authorList>
    </citation>
    <scope>NUCLEOTIDE SEQUENCE [LARGE SCALE GENOMIC DNA]</scope>
    <source>
        <strain evidence="2 3">T-3040</strain>
    </source>
</reference>
<dbReference type="Proteomes" id="UP000245202">
    <property type="component" value="Unassembled WGS sequence"/>
</dbReference>
<sequence length="20" mass="2154">ASMQAEERGSSGEIHYIASM</sequence>
<evidence type="ECO:0000313" key="2">
    <source>
        <dbReference type="EMBL" id="GBG05921.1"/>
    </source>
</evidence>
<feature type="compositionally biased region" description="Basic and acidic residues" evidence="1">
    <location>
        <begin position="1"/>
        <end position="10"/>
    </location>
</feature>
<feature type="region of interest" description="Disordered" evidence="1">
    <location>
        <begin position="1"/>
        <end position="20"/>
    </location>
</feature>
<gene>
    <name evidence="2" type="ORF">PAT3040_00406</name>
</gene>
<feature type="non-terminal residue" evidence="2">
    <location>
        <position position="1"/>
    </location>
</feature>
<organism evidence="2 3">
    <name type="scientific">Paenibacillus agaridevorans</name>
    <dbReference type="NCBI Taxonomy" id="171404"/>
    <lineage>
        <taxon>Bacteria</taxon>
        <taxon>Bacillati</taxon>
        <taxon>Bacillota</taxon>
        <taxon>Bacilli</taxon>
        <taxon>Bacillales</taxon>
        <taxon>Paenibacillaceae</taxon>
        <taxon>Paenibacillus</taxon>
    </lineage>
</organism>
<name>A0A2R5ERA1_9BACL</name>
<proteinExistence type="predicted"/>
<keyword evidence="3" id="KW-1185">Reference proteome</keyword>